<organism evidence="1 2">
    <name type="scientific">Peptoanaerobacter stomatis</name>
    <dbReference type="NCBI Taxonomy" id="796937"/>
    <lineage>
        <taxon>Bacteria</taxon>
        <taxon>Bacillati</taxon>
        <taxon>Bacillota</taxon>
        <taxon>Clostridia</taxon>
        <taxon>Peptostreptococcales</taxon>
        <taxon>Filifactoraceae</taxon>
        <taxon>Peptoanaerobacter</taxon>
    </lineage>
</organism>
<gene>
    <name evidence="1" type="ORF">HMPREF1143_0265</name>
</gene>
<proteinExistence type="predicted"/>
<name>J4W660_9FIRM</name>
<sequence length="47" mass="5826">MLLYLKKYIQFFQGKILPLYINLTFRSAFNTFFEKFIFKRKKKRQGA</sequence>
<comment type="caution">
    <text evidence="1">The sequence shown here is derived from an EMBL/GenBank/DDBJ whole genome shotgun (WGS) entry which is preliminary data.</text>
</comment>
<evidence type="ECO:0000313" key="2">
    <source>
        <dbReference type="Proteomes" id="UP000005244"/>
    </source>
</evidence>
<dbReference type="Proteomes" id="UP000005244">
    <property type="component" value="Unassembled WGS sequence"/>
</dbReference>
<protein>
    <submittedName>
        <fullName evidence="1">Uncharacterized protein</fullName>
    </submittedName>
</protein>
<reference evidence="1 2" key="1">
    <citation type="submission" date="2012-07" db="EMBL/GenBank/DDBJ databases">
        <authorList>
            <person name="Durkin A.S."/>
            <person name="McCorrison J."/>
            <person name="Torralba M."/>
            <person name="Gillis M."/>
            <person name="Methe B."/>
            <person name="Sutton G."/>
            <person name="Nelson K.E."/>
        </authorList>
    </citation>
    <scope>NUCLEOTIDE SEQUENCE [LARGE SCALE GENOMIC DNA]</scope>
    <source>
        <strain evidence="1 2">OBRC8</strain>
    </source>
</reference>
<keyword evidence="2" id="KW-1185">Reference proteome</keyword>
<accession>J4W660</accession>
<dbReference type="EMBL" id="ALNK01000027">
    <property type="protein sequence ID" value="EJU21441.1"/>
    <property type="molecule type" value="Genomic_DNA"/>
</dbReference>
<dbReference type="AlphaFoldDB" id="J4W660"/>
<evidence type="ECO:0000313" key="1">
    <source>
        <dbReference type="EMBL" id="EJU21441.1"/>
    </source>
</evidence>